<organism evidence="3 4">
    <name type="scientific">Apiospora aurea</name>
    <dbReference type="NCBI Taxonomy" id="335848"/>
    <lineage>
        <taxon>Eukaryota</taxon>
        <taxon>Fungi</taxon>
        <taxon>Dikarya</taxon>
        <taxon>Ascomycota</taxon>
        <taxon>Pezizomycotina</taxon>
        <taxon>Sordariomycetes</taxon>
        <taxon>Xylariomycetidae</taxon>
        <taxon>Amphisphaeriales</taxon>
        <taxon>Apiosporaceae</taxon>
        <taxon>Apiospora</taxon>
    </lineage>
</organism>
<feature type="region of interest" description="Disordered" evidence="1">
    <location>
        <begin position="409"/>
        <end position="457"/>
    </location>
</feature>
<reference evidence="3 4" key="1">
    <citation type="submission" date="2023-01" db="EMBL/GenBank/DDBJ databases">
        <title>Analysis of 21 Apiospora genomes using comparative genomics revels a genus with tremendous synthesis potential of carbohydrate active enzymes and secondary metabolites.</title>
        <authorList>
            <person name="Sorensen T."/>
        </authorList>
    </citation>
    <scope>NUCLEOTIDE SEQUENCE [LARGE SCALE GENOMIC DNA]</scope>
    <source>
        <strain evidence="3 4">CBS 24483</strain>
    </source>
</reference>
<evidence type="ECO:0000313" key="4">
    <source>
        <dbReference type="Proteomes" id="UP001391051"/>
    </source>
</evidence>
<keyword evidence="2" id="KW-0812">Transmembrane</keyword>
<sequence>LAHGLAPSLVQYSVPTAPDSCHPQPAAAPPLRTALNLNQPRPRLSLITDFEKPIPLRMRFQAPQLGALGVTFTAFRGLQLVSLVAMVGLTANFVSEIVSARRDAPDVLVGTLVVSSIAALYVAISYILYYDGLLPLLISAGLDFALMVATIVVAATVGKPLSMLTCEVLPESSPSSSSLAASVTYVASTQTQGITYRNVLSKVVNYLAFVAIDQQHCYEIKAVWGLSIALCVLFGFSAIVCVGLWRRVKATEGCAGVRGVVGSRGGEVAGYREKGVTFEFVPPPSSRAVRGPPGPPSPILSPYRSLGTGTIRHAGPASHPTLVHQSPVAPQAAQRAPIFRSIDEDIDPVPAPPTIVHTRNASRGRLLTVKQRTVAMPPIPESPAGLAPPHTNSPTEDYIPIIHKRVPTKIQTRGLFSPGQTRGKAKDDDDNSFTPITPTPSSASPKSPRRWLPASPRDALGIPISKVFLGRKLHKSNNVEDMEPLSPREAAPILSHPNVPAVAQGAKERKTIWGFVEGWWDLG</sequence>
<feature type="non-terminal residue" evidence="3">
    <location>
        <position position="1"/>
    </location>
</feature>
<gene>
    <name evidence="3" type="ORF">PG986_001349</name>
</gene>
<dbReference type="EMBL" id="JAQQWE010000001">
    <property type="protein sequence ID" value="KAK7967072.1"/>
    <property type="molecule type" value="Genomic_DNA"/>
</dbReference>
<keyword evidence="2" id="KW-1133">Transmembrane helix</keyword>
<feature type="transmembrane region" description="Helical" evidence="2">
    <location>
        <begin position="77"/>
        <end position="95"/>
    </location>
</feature>
<feature type="compositionally biased region" description="Low complexity" evidence="1">
    <location>
        <begin position="432"/>
        <end position="446"/>
    </location>
</feature>
<dbReference type="GeneID" id="92070633"/>
<feature type="transmembrane region" description="Helical" evidence="2">
    <location>
        <begin position="107"/>
        <end position="130"/>
    </location>
</feature>
<proteinExistence type="predicted"/>
<feature type="transmembrane region" description="Helical" evidence="2">
    <location>
        <begin position="136"/>
        <end position="157"/>
    </location>
</feature>
<comment type="caution">
    <text evidence="3">The sequence shown here is derived from an EMBL/GenBank/DDBJ whole genome shotgun (WGS) entry which is preliminary data.</text>
</comment>
<dbReference type="RefSeq" id="XP_066706464.1">
    <property type="nucleotide sequence ID" value="XM_066837571.1"/>
</dbReference>
<evidence type="ECO:0000256" key="1">
    <source>
        <dbReference type="SAM" id="MobiDB-lite"/>
    </source>
</evidence>
<evidence type="ECO:0000256" key="2">
    <source>
        <dbReference type="SAM" id="Phobius"/>
    </source>
</evidence>
<feature type="non-terminal residue" evidence="3">
    <location>
        <position position="523"/>
    </location>
</feature>
<protein>
    <recommendedName>
        <fullName evidence="5">Transmembrane protein</fullName>
    </recommendedName>
</protein>
<name>A0ABR1QWK5_9PEZI</name>
<keyword evidence="2" id="KW-0472">Membrane</keyword>
<evidence type="ECO:0000313" key="3">
    <source>
        <dbReference type="EMBL" id="KAK7967072.1"/>
    </source>
</evidence>
<keyword evidence="4" id="KW-1185">Reference proteome</keyword>
<dbReference type="Proteomes" id="UP001391051">
    <property type="component" value="Unassembled WGS sequence"/>
</dbReference>
<feature type="transmembrane region" description="Helical" evidence="2">
    <location>
        <begin position="222"/>
        <end position="245"/>
    </location>
</feature>
<accession>A0ABR1QWK5</accession>
<evidence type="ECO:0008006" key="5">
    <source>
        <dbReference type="Google" id="ProtNLM"/>
    </source>
</evidence>